<dbReference type="PANTHER" id="PTHR42963:SF1">
    <property type="entry name" value="DUF4476 DOMAIN-CONTAINING PROTEIN"/>
    <property type="match status" value="1"/>
</dbReference>
<evidence type="ECO:0000256" key="2">
    <source>
        <dbReference type="ARBA" id="ARBA00022829"/>
    </source>
</evidence>
<evidence type="ECO:0000256" key="3">
    <source>
        <dbReference type="ARBA" id="ARBA00023067"/>
    </source>
</evidence>
<keyword evidence="4" id="KW-0238">DNA-binding</keyword>
<sequence length="95" mass="10761">MVAEAVDRQDENEARAEAAELEVDELKSQLADYQQALDVQQTRAIQYTQAIQALNRAKELCHLPDLTADSAAEWLETFQAKEQEATEKLLTLEQK</sequence>
<proteinExistence type="predicted"/>
<reference evidence="6 7" key="1">
    <citation type="submission" date="2013-10" db="EMBL/GenBank/DDBJ databases">
        <title>Antibiotic resistance diversity of beta-lactamase producers in the General Hospital Vienna.</title>
        <authorList>
            <person name="Barisic I."/>
            <person name="Mitteregger D."/>
            <person name="Hirschl A.M."/>
            <person name="Noehammer C."/>
            <person name="Wiesinger-Mayr H."/>
        </authorList>
    </citation>
    <scope>NUCLEOTIDE SEQUENCE [LARGE SCALE GENOMIC DNA]</scope>
    <source>
        <strain evidence="6 7">ISC11</strain>
    </source>
</reference>
<dbReference type="GO" id="GO:0005737">
    <property type="term" value="C:cytoplasm"/>
    <property type="evidence" value="ECO:0007669"/>
    <property type="project" value="TreeGrafter"/>
</dbReference>
<dbReference type="InterPro" id="IPR050308">
    <property type="entry name" value="MukB/SMC"/>
</dbReference>
<dbReference type="EMBL" id="CBWP010000023">
    <property type="protein sequence ID" value="CDL37254.1"/>
    <property type="molecule type" value="Genomic_DNA"/>
</dbReference>
<comment type="caution">
    <text evidence="6">The sequence shown here is derived from an EMBL/GenBank/DDBJ whole genome shotgun (WGS) entry which is preliminary data.</text>
</comment>
<dbReference type="GO" id="GO:0007059">
    <property type="term" value="P:chromosome segregation"/>
    <property type="evidence" value="ECO:0007669"/>
    <property type="project" value="UniProtKB-KW"/>
</dbReference>
<evidence type="ECO:0000256" key="1">
    <source>
        <dbReference type="ARBA" id="ARBA00022490"/>
    </source>
</evidence>
<dbReference type="PANTHER" id="PTHR42963">
    <property type="entry name" value="CHROMOSOME PARTITION PROTEIN MUKB"/>
    <property type="match status" value="1"/>
</dbReference>
<dbReference type="GO" id="GO:0030261">
    <property type="term" value="P:chromosome condensation"/>
    <property type="evidence" value="ECO:0007669"/>
    <property type="project" value="UniProtKB-KW"/>
</dbReference>
<dbReference type="GO" id="GO:0003677">
    <property type="term" value="F:DNA binding"/>
    <property type="evidence" value="ECO:0007669"/>
    <property type="project" value="UniProtKB-KW"/>
</dbReference>
<keyword evidence="3" id="KW-0226">DNA condensation</keyword>
<evidence type="ECO:0000256" key="5">
    <source>
        <dbReference type="SAM" id="MobiDB-lite"/>
    </source>
</evidence>
<keyword evidence="2" id="KW-0159">Chromosome partition</keyword>
<keyword evidence="1" id="KW-0963">Cytoplasm</keyword>
<dbReference type="AlphaFoldDB" id="A0A7G2IPL3"/>
<organism evidence="6 7">
    <name type="scientific">Citrobacter freundii</name>
    <dbReference type="NCBI Taxonomy" id="546"/>
    <lineage>
        <taxon>Bacteria</taxon>
        <taxon>Pseudomonadati</taxon>
        <taxon>Pseudomonadota</taxon>
        <taxon>Gammaproteobacteria</taxon>
        <taxon>Enterobacterales</taxon>
        <taxon>Enterobacteriaceae</taxon>
        <taxon>Citrobacter</taxon>
        <taxon>Citrobacter freundii complex</taxon>
    </lineage>
</organism>
<accession>A0A7G2IPL3</accession>
<dbReference type="Proteomes" id="UP000019194">
    <property type="component" value="Unassembled WGS sequence"/>
</dbReference>
<name>A0A7G2IPL3_CITFR</name>
<evidence type="ECO:0000313" key="6">
    <source>
        <dbReference type="EMBL" id="CDL37254.1"/>
    </source>
</evidence>
<feature type="region of interest" description="Disordered" evidence="5">
    <location>
        <begin position="1"/>
        <end position="20"/>
    </location>
</feature>
<evidence type="ECO:0000313" key="7">
    <source>
        <dbReference type="Proteomes" id="UP000019194"/>
    </source>
</evidence>
<feature type="compositionally biased region" description="Basic and acidic residues" evidence="5">
    <location>
        <begin position="1"/>
        <end position="18"/>
    </location>
</feature>
<evidence type="ECO:0000256" key="4">
    <source>
        <dbReference type="ARBA" id="ARBA00023125"/>
    </source>
</evidence>
<protein>
    <submittedName>
        <fullName evidence="6">Chromosome partition protein MukB</fullName>
    </submittedName>
</protein>